<comment type="caution">
    <text evidence="2">The sequence shown here is derived from an EMBL/GenBank/DDBJ whole genome shotgun (WGS) entry which is preliminary data.</text>
</comment>
<dbReference type="SUPFAM" id="SSF52980">
    <property type="entry name" value="Restriction endonuclease-like"/>
    <property type="match status" value="1"/>
</dbReference>
<evidence type="ECO:0000259" key="1">
    <source>
        <dbReference type="Pfam" id="PF12705"/>
    </source>
</evidence>
<accession>A0A425XWV9</accession>
<dbReference type="RefSeq" id="WP_125032020.1">
    <property type="nucleotide sequence ID" value="NZ_JAPXVP010000022.1"/>
</dbReference>
<gene>
    <name evidence="2" type="ORF">DWB61_16560</name>
</gene>
<dbReference type="Pfam" id="PF12705">
    <property type="entry name" value="PDDEXK_1"/>
    <property type="match status" value="1"/>
</dbReference>
<evidence type="ECO:0000313" key="2">
    <source>
        <dbReference type="EMBL" id="RRG19133.1"/>
    </source>
</evidence>
<dbReference type="EMBL" id="QQWG01000025">
    <property type="protein sequence ID" value="RRG19133.1"/>
    <property type="molecule type" value="Genomic_DNA"/>
</dbReference>
<evidence type="ECO:0000313" key="3">
    <source>
        <dbReference type="Proteomes" id="UP000285794"/>
    </source>
</evidence>
<dbReference type="InterPro" id="IPR027417">
    <property type="entry name" value="P-loop_NTPase"/>
</dbReference>
<dbReference type="InterPro" id="IPR011335">
    <property type="entry name" value="Restrct_endonuc-II-like"/>
</dbReference>
<proteinExistence type="predicted"/>
<dbReference type="Proteomes" id="UP000285794">
    <property type="component" value="Unassembled WGS sequence"/>
</dbReference>
<dbReference type="OrthoDB" id="9762792at2"/>
<name>A0A425XWV9_9BACT</name>
<dbReference type="AlphaFoldDB" id="A0A425XWV9"/>
<dbReference type="InterPro" id="IPR011604">
    <property type="entry name" value="PDDEXK-like_dom_sf"/>
</dbReference>
<sequence>MSSFLQQVTNELYTRYGNQLSNCLLVFPNRRAGLFFSKYLNELVEQPTFSPEVLTINDLIKKWSPLMVEDNLALLCRLYKIYCSVCKSEETFDEFYHWGEMILGDFDDLDKYRVDAKHLFQNLADEKEIENIFDYLDEEQIEAIRSFWSTFNPEKLSEHQQQFVSVWESLFTIYSNLREELENEDLAYEGMASRLVVDKLEKKEIDIKYEKIIFAGFNALNKCEKDIFSCLKEREQAEFYWDYDKSYVKNPYHEAGLFMRDNLRRFPSPESQISFENIVADREPIEFISLSSEVGQAKFAHQYLKEYAEQKDVKLEETAVILADEELLLPVLNSIPKNVEHVNVTMGYPAKNTPVASLLGLIIDLQKGGRQQGSGFVFHHKQVLALLNHQYLNAINPELADRLAQQIIKSNWVHVNRVILVGDPVIEKLFIPLKSVEQVSSYLLDLLQAIYKNLDLDKEDEGRLDKIEREYIYHLFLAIKRLTGLLDQHKIEIKLDTFYRLLDKMIQSLSIPFEGEPLAGLQVMGILETRLLDFKKIIVLSMNEGKLPKTGTTNSFVPYHLRQGFGMPTIDHQDAIFAYYFYRLIQRPEEIKLLYSTQSDGIRTGEMSRFLYQLKYESVFKIEEKHPSHDIVITNAKPISIAKNERILKQLHEYCVSDKRSFSPSALNSYMGCNLRFYYRYLAGMKEPDTILEEIDPPMFGNLFHQAMEKLYEPYIGKTISKADLEGLRKNKKVQNKILEDAFKELYFNLDKEKSVEVTGRNRLIFNIILKFIDRLLKVDSEFAPFKMIAVEGRYKIQIPLKSDGRKVNIAGIIDRVDQVENTIRVIDYKTGAAELIFKDIESLFDSENKKRNKAAFQTLLYCLFYDMKHGEDLAISPNVYGLKSIFNPKFSCVLEQKEGRAKGVPVGSYLAYKQEFLDGFSDLLEEIFNPDIPFTQVEDVDVCRTCPYIEVCHR</sequence>
<organism evidence="2 3">
    <name type="scientific">Ancylomarina euxinus</name>
    <dbReference type="NCBI Taxonomy" id="2283627"/>
    <lineage>
        <taxon>Bacteria</taxon>
        <taxon>Pseudomonadati</taxon>
        <taxon>Bacteroidota</taxon>
        <taxon>Bacteroidia</taxon>
        <taxon>Marinilabiliales</taxon>
        <taxon>Marinifilaceae</taxon>
        <taxon>Ancylomarina</taxon>
    </lineage>
</organism>
<protein>
    <submittedName>
        <fullName evidence="2">PD-(D/E)XK nuclease family protein</fullName>
    </submittedName>
</protein>
<reference evidence="2 3" key="1">
    <citation type="submission" date="2018-07" db="EMBL/GenBank/DDBJ databases">
        <title>Draft genome sequence of Ancylomarina sp. M1P.</title>
        <authorList>
            <person name="Yadav S."/>
            <person name="Villanueva L."/>
            <person name="Damste J.S.S."/>
        </authorList>
    </citation>
    <scope>NUCLEOTIDE SEQUENCE [LARGE SCALE GENOMIC DNA]</scope>
    <source>
        <strain evidence="2 3">M1P</strain>
    </source>
</reference>
<dbReference type="SUPFAM" id="SSF52540">
    <property type="entry name" value="P-loop containing nucleoside triphosphate hydrolases"/>
    <property type="match status" value="1"/>
</dbReference>
<feature type="domain" description="PD-(D/E)XK endonuclease-like" evidence="1">
    <location>
        <begin position="661"/>
        <end position="954"/>
    </location>
</feature>
<dbReference type="Gene3D" id="3.90.320.10">
    <property type="match status" value="1"/>
</dbReference>
<keyword evidence="3" id="KW-1185">Reference proteome</keyword>
<dbReference type="InterPro" id="IPR038726">
    <property type="entry name" value="PDDEXK_AddAB-type"/>
</dbReference>